<reference evidence="6" key="1">
    <citation type="journal article" date="2011" name="Nat. Biotechnol.">
        <title>The genomic sequence of the Chinese hamster ovary (CHO)-K1 cell line.</title>
        <authorList>
            <person name="Xu X."/>
            <person name="Nagarajan H."/>
            <person name="Lewis N.E."/>
            <person name="Pan S."/>
            <person name="Cai Z."/>
            <person name="Liu X."/>
            <person name="Chen W."/>
            <person name="Xie M."/>
            <person name="Wang W."/>
            <person name="Hammond S."/>
            <person name="Andersen M.R."/>
            <person name="Neff N."/>
            <person name="Passarelli B."/>
            <person name="Koh W."/>
            <person name="Fan H.C."/>
            <person name="Wang J."/>
            <person name="Gui Y."/>
            <person name="Lee K.H."/>
            <person name="Betenbaugh M.J."/>
            <person name="Quake S.R."/>
            <person name="Famili I."/>
            <person name="Palsson B.O."/>
            <person name="Wang J."/>
        </authorList>
    </citation>
    <scope>NUCLEOTIDE SEQUENCE [LARGE SCALE GENOMIC DNA]</scope>
    <source>
        <strain evidence="6">CHO K1 cell line</strain>
    </source>
</reference>
<sequence>MNVLADALKSINNAEKRGKRQVLIRPCSKVIIWFLTVMMKHGYIGEFEIIDDHRAGKIVVNLTGGLKKCGVISSRFDVRLPSVPIPSISLHFTDNLSWHHGP</sequence>
<evidence type="ECO:0000256" key="4">
    <source>
        <dbReference type="ARBA" id="ARBA00035422"/>
    </source>
</evidence>
<name>G3GWQ0_CRIGR</name>
<evidence type="ECO:0000313" key="5">
    <source>
        <dbReference type="EMBL" id="EGV97812.1"/>
    </source>
</evidence>
<dbReference type="FunFam" id="3.30.1370.30:FF:000001">
    <property type="entry name" value="40S ribosomal protein S15a"/>
    <property type="match status" value="1"/>
</dbReference>
<dbReference type="InParanoid" id="G3GWQ0"/>
<protein>
    <recommendedName>
        <fullName evidence="4">40S ribosomal protein S15a</fullName>
    </recommendedName>
</protein>
<dbReference type="AlphaFoldDB" id="G3GWQ0"/>
<dbReference type="InterPro" id="IPR035987">
    <property type="entry name" value="Ribosomal_uS8_sf"/>
</dbReference>
<dbReference type="STRING" id="10029.G3GWQ0"/>
<gene>
    <name evidence="5" type="ORF">I79_002179</name>
</gene>
<evidence type="ECO:0000313" key="6">
    <source>
        <dbReference type="Proteomes" id="UP000001075"/>
    </source>
</evidence>
<dbReference type="InterPro" id="IPR000630">
    <property type="entry name" value="Ribosomal_uS8"/>
</dbReference>
<accession>G3GWQ0</accession>
<dbReference type="Gene3D" id="3.30.1370.30">
    <property type="match status" value="1"/>
</dbReference>
<keyword evidence="3" id="KW-0687">Ribonucleoprotein</keyword>
<dbReference type="Pfam" id="PF00410">
    <property type="entry name" value="Ribosomal_S8"/>
    <property type="match status" value="1"/>
</dbReference>
<dbReference type="GO" id="GO:1990904">
    <property type="term" value="C:ribonucleoprotein complex"/>
    <property type="evidence" value="ECO:0007669"/>
    <property type="project" value="UniProtKB-KW"/>
</dbReference>
<dbReference type="SUPFAM" id="SSF56047">
    <property type="entry name" value="Ribosomal protein S8"/>
    <property type="match status" value="1"/>
</dbReference>
<dbReference type="Proteomes" id="UP000001075">
    <property type="component" value="Unassembled WGS sequence"/>
</dbReference>
<proteinExistence type="inferred from homology"/>
<evidence type="ECO:0000256" key="2">
    <source>
        <dbReference type="ARBA" id="ARBA00022980"/>
    </source>
</evidence>
<organism evidence="5 6">
    <name type="scientific">Cricetulus griseus</name>
    <name type="common">Chinese hamster</name>
    <name type="synonym">Cricetulus barabensis griseus</name>
    <dbReference type="NCBI Taxonomy" id="10029"/>
    <lineage>
        <taxon>Eukaryota</taxon>
        <taxon>Metazoa</taxon>
        <taxon>Chordata</taxon>
        <taxon>Craniata</taxon>
        <taxon>Vertebrata</taxon>
        <taxon>Euteleostomi</taxon>
        <taxon>Mammalia</taxon>
        <taxon>Eutheria</taxon>
        <taxon>Euarchontoglires</taxon>
        <taxon>Glires</taxon>
        <taxon>Rodentia</taxon>
        <taxon>Myomorpha</taxon>
        <taxon>Muroidea</taxon>
        <taxon>Cricetidae</taxon>
        <taxon>Cricetinae</taxon>
        <taxon>Cricetulus</taxon>
    </lineage>
</organism>
<evidence type="ECO:0000256" key="3">
    <source>
        <dbReference type="ARBA" id="ARBA00023274"/>
    </source>
</evidence>
<keyword evidence="2 5" id="KW-0689">Ribosomal protein</keyword>
<dbReference type="GO" id="GO:0006412">
    <property type="term" value="P:translation"/>
    <property type="evidence" value="ECO:0007669"/>
    <property type="project" value="InterPro"/>
</dbReference>
<comment type="similarity">
    <text evidence="1">Belongs to the universal ribosomal protein uS8 family.</text>
</comment>
<dbReference type="GO" id="GO:0003735">
    <property type="term" value="F:structural constituent of ribosome"/>
    <property type="evidence" value="ECO:0007669"/>
    <property type="project" value="InterPro"/>
</dbReference>
<evidence type="ECO:0000256" key="1">
    <source>
        <dbReference type="ARBA" id="ARBA00006471"/>
    </source>
</evidence>
<dbReference type="GO" id="GO:0005840">
    <property type="term" value="C:ribosome"/>
    <property type="evidence" value="ECO:0007669"/>
    <property type="project" value="UniProtKB-KW"/>
</dbReference>
<dbReference type="EMBL" id="JH000053">
    <property type="protein sequence ID" value="EGV97812.1"/>
    <property type="molecule type" value="Genomic_DNA"/>
</dbReference>
<dbReference type="PANTHER" id="PTHR11758">
    <property type="entry name" value="40S RIBOSOMAL PROTEIN S15A"/>
    <property type="match status" value="1"/>
</dbReference>